<comment type="function">
    <text evidence="18">Required to facilitate the formation of correct disulfide bonds in some periplasmic proteins and for the assembly of the periplasmic c-type cytochromes. Acts by transferring electrons from cytoplasmic thioredoxin to the periplasm. This transfer involves a cascade of disulfide bond formation and reduction steps.</text>
</comment>
<evidence type="ECO:0000256" key="5">
    <source>
        <dbReference type="ARBA" id="ARBA00022519"/>
    </source>
</evidence>
<dbReference type="InterPro" id="IPR036249">
    <property type="entry name" value="Thioredoxin-like_sf"/>
</dbReference>
<dbReference type="GO" id="GO:0017004">
    <property type="term" value="P:cytochrome complex assembly"/>
    <property type="evidence" value="ECO:0007669"/>
    <property type="project" value="UniProtKB-UniRule"/>
</dbReference>
<keyword evidence="4 18" id="KW-1003">Cell membrane</keyword>
<comment type="catalytic activity">
    <reaction evidence="17 18">
        <text>[protein]-dithiol + NADP(+) = [protein]-disulfide + NADPH + H(+)</text>
        <dbReference type="Rhea" id="RHEA:18753"/>
        <dbReference type="Rhea" id="RHEA-COMP:10593"/>
        <dbReference type="Rhea" id="RHEA-COMP:10594"/>
        <dbReference type="ChEBI" id="CHEBI:15378"/>
        <dbReference type="ChEBI" id="CHEBI:29950"/>
        <dbReference type="ChEBI" id="CHEBI:50058"/>
        <dbReference type="ChEBI" id="CHEBI:57783"/>
        <dbReference type="ChEBI" id="CHEBI:58349"/>
        <dbReference type="EC" id="1.8.1.8"/>
    </reaction>
</comment>
<dbReference type="EMBL" id="VZPB01000014">
    <property type="protein sequence ID" value="KAB0583413.1"/>
    <property type="molecule type" value="Genomic_DNA"/>
</dbReference>
<evidence type="ECO:0000256" key="19">
    <source>
        <dbReference type="SAM" id="MobiDB-lite"/>
    </source>
</evidence>
<dbReference type="Gene3D" id="3.40.30.10">
    <property type="entry name" value="Glutaredoxin"/>
    <property type="match status" value="1"/>
</dbReference>
<comment type="subcellular location">
    <subcellularLocation>
        <location evidence="1 18">Cell inner membrane</location>
        <topology evidence="1 18">Multi-pass membrane protein</topology>
    </subcellularLocation>
</comment>
<accession>A0A643FFX2</accession>
<keyword evidence="9 18" id="KW-0249">Electron transport</keyword>
<feature type="transmembrane region" description="Helical" evidence="18">
    <location>
        <begin position="369"/>
        <end position="390"/>
    </location>
</feature>
<dbReference type="InterPro" id="IPR036929">
    <property type="entry name" value="DsbDN_sf"/>
</dbReference>
<keyword evidence="22" id="KW-1185">Reference proteome</keyword>
<dbReference type="CDD" id="cd02953">
    <property type="entry name" value="DsbDgamma"/>
    <property type="match status" value="1"/>
</dbReference>
<dbReference type="GO" id="GO:0045454">
    <property type="term" value="P:cell redox homeostasis"/>
    <property type="evidence" value="ECO:0007669"/>
    <property type="project" value="TreeGrafter"/>
</dbReference>
<dbReference type="InterPro" id="IPR035671">
    <property type="entry name" value="DsbD_gamma"/>
</dbReference>
<keyword evidence="13 18" id="KW-0472">Membrane</keyword>
<protein>
    <recommendedName>
        <fullName evidence="18">Thiol:disulfide interchange protein DsbD</fullName>
        <ecNumber evidence="18">1.8.1.8</ecNumber>
    </recommendedName>
    <alternativeName>
        <fullName evidence="18">Protein-disulfide reductase</fullName>
        <shortName evidence="18">Disulfide reductase</shortName>
    </alternativeName>
</protein>
<feature type="disulfide bond" description="Redox-active" evidence="18">
    <location>
        <begin position="543"/>
        <end position="546"/>
    </location>
</feature>
<comment type="similarity">
    <text evidence="2 18">Belongs to the thioredoxin family. DsbD subfamily.</text>
</comment>
<dbReference type="GO" id="GO:0009055">
    <property type="term" value="F:electron transfer activity"/>
    <property type="evidence" value="ECO:0007669"/>
    <property type="project" value="UniProtKB-UniRule"/>
</dbReference>
<dbReference type="OrthoDB" id="9811036at2"/>
<feature type="disulfide bond" description="Redox-active" evidence="18">
    <location>
        <begin position="131"/>
        <end position="137"/>
    </location>
</feature>
<dbReference type="RefSeq" id="WP_151123639.1">
    <property type="nucleotide sequence ID" value="NZ_CP088081.1"/>
</dbReference>
<evidence type="ECO:0000256" key="14">
    <source>
        <dbReference type="ARBA" id="ARBA00023157"/>
    </source>
</evidence>
<dbReference type="PANTHER" id="PTHR32234">
    <property type="entry name" value="THIOL:DISULFIDE INTERCHANGE PROTEIN DSBD"/>
    <property type="match status" value="1"/>
</dbReference>
<dbReference type="EC" id="1.8.1.8" evidence="18"/>
<keyword evidence="3 18" id="KW-0813">Transport</keyword>
<feature type="transmembrane region" description="Helical" evidence="18">
    <location>
        <begin position="411"/>
        <end position="428"/>
    </location>
</feature>
<dbReference type="Pfam" id="PF02683">
    <property type="entry name" value="DsbD_TM"/>
    <property type="match status" value="1"/>
</dbReference>
<dbReference type="AlphaFoldDB" id="A0A643FFX2"/>
<reference evidence="21 22" key="1">
    <citation type="submission" date="2019-09" db="EMBL/GenBank/DDBJ databases">
        <title>Draft genome sequences of 48 bacterial type strains from the CCUG.</title>
        <authorList>
            <person name="Tunovic T."/>
            <person name="Pineiro-Iglesias B."/>
            <person name="Unosson C."/>
            <person name="Inganas E."/>
            <person name="Ohlen M."/>
            <person name="Cardew S."/>
            <person name="Jensie-Markopoulos S."/>
            <person name="Salva-Serra F."/>
            <person name="Jaen-Luchoro D."/>
            <person name="Karlsson R."/>
            <person name="Svensson-Stadler L."/>
            <person name="Chun J."/>
            <person name="Moore E."/>
        </authorList>
    </citation>
    <scope>NUCLEOTIDE SEQUENCE [LARGE SCALE GENOMIC DNA]</scope>
    <source>
        <strain evidence="21 22">CCUG 30977</strain>
    </source>
</reference>
<gene>
    <name evidence="18 21" type="primary">dsbD</name>
    <name evidence="21" type="ORF">F7Q92_07955</name>
</gene>
<comment type="catalytic activity">
    <reaction evidence="16 18">
        <text>[protein]-dithiol + NAD(+) = [protein]-disulfide + NADH + H(+)</text>
        <dbReference type="Rhea" id="RHEA:18749"/>
        <dbReference type="Rhea" id="RHEA-COMP:10593"/>
        <dbReference type="Rhea" id="RHEA-COMP:10594"/>
        <dbReference type="ChEBI" id="CHEBI:15378"/>
        <dbReference type="ChEBI" id="CHEBI:29950"/>
        <dbReference type="ChEBI" id="CHEBI:50058"/>
        <dbReference type="ChEBI" id="CHEBI:57540"/>
        <dbReference type="ChEBI" id="CHEBI:57945"/>
        <dbReference type="EC" id="1.8.1.8"/>
    </reaction>
</comment>
<evidence type="ECO:0000256" key="10">
    <source>
        <dbReference type="ARBA" id="ARBA00022989"/>
    </source>
</evidence>
<evidence type="ECO:0000313" key="21">
    <source>
        <dbReference type="EMBL" id="KAB0583413.1"/>
    </source>
</evidence>
<evidence type="ECO:0000259" key="20">
    <source>
        <dbReference type="PROSITE" id="PS51352"/>
    </source>
</evidence>
<dbReference type="SUPFAM" id="SSF74863">
    <property type="entry name" value="Thiol:disulfide interchange protein DsbD, N-terminal domain (DsbD-alpha)"/>
    <property type="match status" value="1"/>
</dbReference>
<evidence type="ECO:0000313" key="22">
    <source>
        <dbReference type="Proteomes" id="UP000430120"/>
    </source>
</evidence>
<evidence type="ECO:0000256" key="13">
    <source>
        <dbReference type="ARBA" id="ARBA00023136"/>
    </source>
</evidence>
<keyword evidence="15 18" id="KW-0676">Redox-active center</keyword>
<evidence type="ECO:0000256" key="8">
    <source>
        <dbReference type="ARBA" id="ARBA00022748"/>
    </source>
</evidence>
<dbReference type="Gene3D" id="2.60.40.1250">
    <property type="entry name" value="Thiol:disulfide interchange protein DsbD, N-terminal domain"/>
    <property type="match status" value="1"/>
</dbReference>
<name>A0A643FFX2_IDEDE</name>
<keyword evidence="11 18" id="KW-0560">Oxidoreductase</keyword>
<keyword evidence="14 18" id="KW-1015">Disulfide bond</keyword>
<dbReference type="GO" id="GO:0047134">
    <property type="term" value="F:protein-disulfide reductase [NAD(P)H] activity"/>
    <property type="evidence" value="ECO:0007669"/>
    <property type="project" value="UniProtKB-UniRule"/>
</dbReference>
<organism evidence="21 22">
    <name type="scientific">Ideonella dechloratans</name>
    <dbReference type="NCBI Taxonomy" id="36863"/>
    <lineage>
        <taxon>Bacteria</taxon>
        <taxon>Pseudomonadati</taxon>
        <taxon>Pseudomonadota</taxon>
        <taxon>Betaproteobacteria</taxon>
        <taxon>Burkholderiales</taxon>
        <taxon>Sphaerotilaceae</taxon>
        <taxon>Ideonella</taxon>
    </lineage>
</organism>
<evidence type="ECO:0000256" key="18">
    <source>
        <dbReference type="HAMAP-Rule" id="MF_00399"/>
    </source>
</evidence>
<evidence type="ECO:0000256" key="6">
    <source>
        <dbReference type="ARBA" id="ARBA00022692"/>
    </source>
</evidence>
<dbReference type="GO" id="GO:0005886">
    <property type="term" value="C:plasma membrane"/>
    <property type="evidence" value="ECO:0007669"/>
    <property type="project" value="UniProtKB-SubCell"/>
</dbReference>
<evidence type="ECO:0000256" key="9">
    <source>
        <dbReference type="ARBA" id="ARBA00022982"/>
    </source>
</evidence>
<feature type="transmembrane region" description="Helical" evidence="18">
    <location>
        <begin position="210"/>
        <end position="234"/>
    </location>
</feature>
<evidence type="ECO:0000256" key="3">
    <source>
        <dbReference type="ARBA" id="ARBA00022448"/>
    </source>
</evidence>
<keyword evidence="6 18" id="KW-0812">Transmembrane</keyword>
<dbReference type="InterPro" id="IPR003834">
    <property type="entry name" value="Cyt_c_assmbl_TM_dom"/>
</dbReference>
<dbReference type="InterPro" id="IPR013766">
    <property type="entry name" value="Thioredoxin_domain"/>
</dbReference>
<keyword evidence="8 18" id="KW-0201">Cytochrome c-type biogenesis</keyword>
<evidence type="ECO:0000256" key="11">
    <source>
        <dbReference type="ARBA" id="ARBA00023002"/>
    </source>
</evidence>
<dbReference type="Proteomes" id="UP000430120">
    <property type="component" value="Unassembled WGS sequence"/>
</dbReference>
<evidence type="ECO:0000256" key="2">
    <source>
        <dbReference type="ARBA" id="ARBA00007241"/>
    </source>
</evidence>
<dbReference type="NCBIfam" id="NF001419">
    <property type="entry name" value="PRK00293.1"/>
    <property type="match status" value="1"/>
</dbReference>
<feature type="region of interest" description="Disordered" evidence="19">
    <location>
        <begin position="156"/>
        <end position="178"/>
    </location>
</feature>
<dbReference type="InterPro" id="IPR022910">
    <property type="entry name" value="Thiol_diS_interchange_DbsD"/>
</dbReference>
<feature type="domain" description="Thioredoxin" evidence="20">
    <location>
        <begin position="497"/>
        <end position="627"/>
    </location>
</feature>
<evidence type="ECO:0000256" key="1">
    <source>
        <dbReference type="ARBA" id="ARBA00004429"/>
    </source>
</evidence>
<dbReference type="PANTHER" id="PTHR32234:SF0">
    <property type="entry name" value="THIOL:DISULFIDE INTERCHANGE PROTEIN DSBD"/>
    <property type="match status" value="1"/>
</dbReference>
<dbReference type="Pfam" id="PF13098">
    <property type="entry name" value="Thioredoxin_2"/>
    <property type="match status" value="1"/>
</dbReference>
<dbReference type="PROSITE" id="PS51352">
    <property type="entry name" value="THIOREDOXIN_2"/>
    <property type="match status" value="1"/>
</dbReference>
<feature type="transmembrane region" description="Helical" evidence="18">
    <location>
        <begin position="331"/>
        <end position="357"/>
    </location>
</feature>
<proteinExistence type="inferred from homology"/>
<dbReference type="Pfam" id="PF11412">
    <property type="entry name" value="DsbD_N"/>
    <property type="match status" value="1"/>
</dbReference>
<evidence type="ECO:0000256" key="16">
    <source>
        <dbReference type="ARBA" id="ARBA00047388"/>
    </source>
</evidence>
<dbReference type="InterPro" id="IPR012336">
    <property type="entry name" value="Thioredoxin-like_fold"/>
</dbReference>
<feature type="transmembrane region" description="Helical" evidence="18">
    <location>
        <begin position="434"/>
        <end position="451"/>
    </location>
</feature>
<comment type="caution">
    <text evidence="21">The sequence shown here is derived from an EMBL/GenBank/DDBJ whole genome shotgun (WGS) entry which is preliminary data.</text>
</comment>
<keyword evidence="5 18" id="KW-0997">Cell inner membrane</keyword>
<dbReference type="PROSITE" id="PS00194">
    <property type="entry name" value="THIOREDOXIN_1"/>
    <property type="match status" value="1"/>
</dbReference>
<dbReference type="SUPFAM" id="SSF52833">
    <property type="entry name" value="Thioredoxin-like"/>
    <property type="match status" value="1"/>
</dbReference>
<keyword evidence="7 18" id="KW-0732">Signal</keyword>
<feature type="transmembrane region" description="Helical" evidence="18">
    <location>
        <begin position="254"/>
        <end position="278"/>
    </location>
</feature>
<sequence precursor="true">MLQSLLARFRPGALRWLLGLLTVLGASGGAHAAGDDFLDPDQAFVLATPTVRDKAVGLSFQITPGYYLYREHFKFEADGATLGEAALPAGQVKFDTTFQKNVETYHGALAFALPVQQAAGPFTLRVTYQGCAEAGLCYPPITKTFRVSLPGFGGDGTVRSQEEGEAAPSATPSVLAPSEASTAAVTSADASPRPAEPSNRIEALLKGGHWWAVVGGFWVMGLLLAFTPCVLPMLPILSSIIAGSGQATSRRRGILLALAYSLGMALLYTAMGVAAGLAGEGLAAALQTPWVLLSFAALLLVLALAMFDVYELRLPHALSNHMDGMSRRLPGGQFLGVFVMGGLSALIVSPCVTAPLAGTLVFLSQSRDVVLAGTALFAMAMGMSMPLLLLGASAGHWLPRSGAWMHAVKRFFGLLLVGVALWVAQPALPPSLALALWAGLLLVVGFMLRPFDAHPHSGAPRVWLQRAAGVAALAYGLMQLAGAASGGSDALQPLRHWGGAAAAPAVQAASGLNFRRVASVEELDQILSTADRPVMLDFYADWCVACKEMERFTFSDAGVQARLGKALLLKADVTANTAQDKALLQRFQLFGPPGTIFFDAQGKDHGVRAVGFEPVEEFVKTLEKAGL</sequence>
<feature type="chain" id="PRO_5029071811" description="Thiol:disulfide interchange protein DsbD" evidence="18">
    <location>
        <begin position="33"/>
        <end position="627"/>
    </location>
</feature>
<evidence type="ECO:0000256" key="17">
    <source>
        <dbReference type="ARBA" id="ARBA00047804"/>
    </source>
</evidence>
<evidence type="ECO:0000256" key="4">
    <source>
        <dbReference type="ARBA" id="ARBA00022475"/>
    </source>
</evidence>
<evidence type="ECO:0000256" key="7">
    <source>
        <dbReference type="ARBA" id="ARBA00022729"/>
    </source>
</evidence>
<keyword evidence="12 18" id="KW-0520">NAD</keyword>
<dbReference type="HAMAP" id="MF_00399">
    <property type="entry name" value="DbsD"/>
    <property type="match status" value="1"/>
</dbReference>
<keyword evidence="10 18" id="KW-1133">Transmembrane helix</keyword>
<dbReference type="InterPro" id="IPR028250">
    <property type="entry name" value="DsbDN"/>
</dbReference>
<feature type="signal peptide" evidence="18">
    <location>
        <begin position="1"/>
        <end position="32"/>
    </location>
</feature>
<feature type="disulfide bond" description="Redox-active" evidence="18">
    <location>
        <begin position="229"/>
        <end position="351"/>
    </location>
</feature>
<dbReference type="InterPro" id="IPR017937">
    <property type="entry name" value="Thioredoxin_CS"/>
</dbReference>
<feature type="transmembrane region" description="Helical" evidence="18">
    <location>
        <begin position="290"/>
        <end position="310"/>
    </location>
</feature>
<evidence type="ECO:0000256" key="15">
    <source>
        <dbReference type="ARBA" id="ARBA00023284"/>
    </source>
</evidence>
<evidence type="ECO:0000256" key="12">
    <source>
        <dbReference type="ARBA" id="ARBA00023027"/>
    </source>
</evidence>